<accession>A0A835B3I4</accession>
<dbReference type="AlphaFoldDB" id="A0A835B3I4"/>
<dbReference type="Proteomes" id="UP000636709">
    <property type="component" value="Unassembled WGS sequence"/>
</dbReference>
<dbReference type="EMBL" id="JACEFO010002057">
    <property type="protein sequence ID" value="KAF8687015.1"/>
    <property type="molecule type" value="Genomic_DNA"/>
</dbReference>
<dbReference type="PANTHER" id="PTHR33065:SF95">
    <property type="entry name" value="OS07G0646300 PROTEIN"/>
    <property type="match status" value="1"/>
</dbReference>
<name>A0A835B3I4_9POAL</name>
<dbReference type="OrthoDB" id="673623at2759"/>
<comment type="caution">
    <text evidence="2">The sequence shown here is derived from an EMBL/GenBank/DDBJ whole genome shotgun (WGS) entry which is preliminary data.</text>
</comment>
<evidence type="ECO:0000259" key="1">
    <source>
        <dbReference type="Pfam" id="PF20241"/>
    </source>
</evidence>
<dbReference type="Pfam" id="PF20241">
    <property type="entry name" value="DUF6598"/>
    <property type="match status" value="1"/>
</dbReference>
<keyword evidence="3" id="KW-1185">Reference proteome</keyword>
<feature type="domain" description="DUF6598" evidence="1">
    <location>
        <begin position="52"/>
        <end position="134"/>
    </location>
</feature>
<sequence>MLSDPRKDCILMGGTCIRHRAHPILQIFSVKLAKTPVVDGSVELYGYIIKTGEREEDDLQLIDGVSIVDEILTSRQPVTNRIHGDCGAVDISRALLDYAFEATVEVMVSEVQSSFHLCLSCFTSGLREEIQLFNVLLLRSTNHGCTNEKIKTEFALLSVKMTWSALDY</sequence>
<evidence type="ECO:0000313" key="3">
    <source>
        <dbReference type="Proteomes" id="UP000636709"/>
    </source>
</evidence>
<evidence type="ECO:0000313" key="2">
    <source>
        <dbReference type="EMBL" id="KAF8687015.1"/>
    </source>
</evidence>
<reference evidence="2" key="1">
    <citation type="submission" date="2020-07" db="EMBL/GenBank/DDBJ databases">
        <title>Genome sequence and genetic diversity analysis of an under-domesticated orphan crop, white fonio (Digitaria exilis).</title>
        <authorList>
            <person name="Bennetzen J.L."/>
            <person name="Chen S."/>
            <person name="Ma X."/>
            <person name="Wang X."/>
            <person name="Yssel A.E.J."/>
            <person name="Chaluvadi S.R."/>
            <person name="Johnson M."/>
            <person name="Gangashetty P."/>
            <person name="Hamidou F."/>
            <person name="Sanogo M.D."/>
            <person name="Zwaenepoel A."/>
            <person name="Wallace J."/>
            <person name="Van De Peer Y."/>
            <person name="Van Deynze A."/>
        </authorList>
    </citation>
    <scope>NUCLEOTIDE SEQUENCE</scope>
    <source>
        <tissue evidence="2">Leaves</tissue>
    </source>
</reference>
<dbReference type="PANTHER" id="PTHR33065">
    <property type="entry name" value="OS07G0486400 PROTEIN"/>
    <property type="match status" value="1"/>
</dbReference>
<organism evidence="2 3">
    <name type="scientific">Digitaria exilis</name>
    <dbReference type="NCBI Taxonomy" id="1010633"/>
    <lineage>
        <taxon>Eukaryota</taxon>
        <taxon>Viridiplantae</taxon>
        <taxon>Streptophyta</taxon>
        <taxon>Embryophyta</taxon>
        <taxon>Tracheophyta</taxon>
        <taxon>Spermatophyta</taxon>
        <taxon>Magnoliopsida</taxon>
        <taxon>Liliopsida</taxon>
        <taxon>Poales</taxon>
        <taxon>Poaceae</taxon>
        <taxon>PACMAD clade</taxon>
        <taxon>Panicoideae</taxon>
        <taxon>Panicodae</taxon>
        <taxon>Paniceae</taxon>
        <taxon>Anthephorinae</taxon>
        <taxon>Digitaria</taxon>
    </lineage>
</organism>
<gene>
    <name evidence="2" type="ORF">HU200_043296</name>
</gene>
<protein>
    <recommendedName>
        <fullName evidence="1">DUF6598 domain-containing protein</fullName>
    </recommendedName>
</protein>
<proteinExistence type="predicted"/>
<dbReference type="InterPro" id="IPR046533">
    <property type="entry name" value="DUF6598"/>
</dbReference>